<evidence type="ECO:0000313" key="1">
    <source>
        <dbReference type="EMBL" id="HIS36818.1"/>
    </source>
</evidence>
<proteinExistence type="predicted"/>
<accession>A0A9D1EZQ9</accession>
<protein>
    <submittedName>
        <fullName evidence="1">Uncharacterized protein</fullName>
    </submittedName>
</protein>
<gene>
    <name evidence="1" type="ORF">IAC10_09355</name>
</gene>
<comment type="caution">
    <text evidence="1">The sequence shown here is derived from an EMBL/GenBank/DDBJ whole genome shotgun (WGS) entry which is preliminary data.</text>
</comment>
<dbReference type="Proteomes" id="UP000823928">
    <property type="component" value="Unassembled WGS sequence"/>
</dbReference>
<name>A0A9D1EZQ9_9BACT</name>
<reference evidence="1" key="2">
    <citation type="journal article" date="2021" name="PeerJ">
        <title>Extensive microbial diversity within the chicken gut microbiome revealed by metagenomics and culture.</title>
        <authorList>
            <person name="Gilroy R."/>
            <person name="Ravi A."/>
            <person name="Getino M."/>
            <person name="Pursley I."/>
            <person name="Horton D.L."/>
            <person name="Alikhan N.F."/>
            <person name="Baker D."/>
            <person name="Gharbi K."/>
            <person name="Hall N."/>
            <person name="Watson M."/>
            <person name="Adriaenssens E.M."/>
            <person name="Foster-Nyarko E."/>
            <person name="Jarju S."/>
            <person name="Secka A."/>
            <person name="Antonio M."/>
            <person name="Oren A."/>
            <person name="Chaudhuri R.R."/>
            <person name="La Ragione R."/>
            <person name="Hildebrand F."/>
            <person name="Pallen M.J."/>
        </authorList>
    </citation>
    <scope>NUCLEOTIDE SEQUENCE</scope>
    <source>
        <strain evidence="1">6276</strain>
    </source>
</reference>
<dbReference type="EMBL" id="DVIU01000186">
    <property type="protein sequence ID" value="HIS36818.1"/>
    <property type="molecule type" value="Genomic_DNA"/>
</dbReference>
<evidence type="ECO:0000313" key="2">
    <source>
        <dbReference type="Proteomes" id="UP000823928"/>
    </source>
</evidence>
<organism evidence="1 2">
    <name type="scientific">Candidatus Scatousia excrementigallinarum</name>
    <dbReference type="NCBI Taxonomy" id="2840935"/>
    <lineage>
        <taxon>Bacteria</taxon>
        <taxon>Candidatus Scatousia</taxon>
    </lineage>
</organism>
<reference evidence="1" key="1">
    <citation type="submission" date="2020-10" db="EMBL/GenBank/DDBJ databases">
        <authorList>
            <person name="Gilroy R."/>
        </authorList>
    </citation>
    <scope>NUCLEOTIDE SEQUENCE</scope>
    <source>
        <strain evidence="1">6276</strain>
    </source>
</reference>
<sequence>MERERLNMCLLTEADVERALYKVKGLDFDDILELVKDNPNIDSKALKIELKTSNFYRGNPYVSVIGNLLGFTEKQLDKFFETGDYKELI</sequence>
<dbReference type="AlphaFoldDB" id="A0A9D1EZQ9"/>